<dbReference type="Pfam" id="PF01359">
    <property type="entry name" value="Transposase_1"/>
    <property type="match status" value="1"/>
</dbReference>
<gene>
    <name evidence="1" type="ORF">OESDEN_24010</name>
</gene>
<keyword evidence="2" id="KW-1185">Reference proteome</keyword>
<dbReference type="InterPro" id="IPR001888">
    <property type="entry name" value="Transposase_1"/>
</dbReference>
<dbReference type="EMBL" id="KN611822">
    <property type="protein sequence ID" value="KHJ76370.1"/>
    <property type="molecule type" value="Genomic_DNA"/>
</dbReference>
<evidence type="ECO:0000313" key="2">
    <source>
        <dbReference type="Proteomes" id="UP000053660"/>
    </source>
</evidence>
<reference evidence="1 2" key="1">
    <citation type="submission" date="2014-03" db="EMBL/GenBank/DDBJ databases">
        <title>Draft genome of the hookworm Oesophagostomum dentatum.</title>
        <authorList>
            <person name="Mitreva M."/>
        </authorList>
    </citation>
    <scope>NUCLEOTIDE SEQUENCE [LARGE SCALE GENOMIC DNA]</scope>
    <source>
        <strain evidence="1 2">OD-Hann</strain>
    </source>
</reference>
<dbReference type="InterPro" id="IPR052709">
    <property type="entry name" value="Transposase-MT_Hybrid"/>
</dbReference>
<sequence>MDLLLQSGKHRKAQWVGIREQAQNVPEQDLHPKKVTVPVSLNIIGVVHWQLLDDGAIITANLYLQQLRTLKAKVDEYGGSLRKIYFQHDNARPHIGLEVKSEFCEFG</sequence>
<dbReference type="AlphaFoldDB" id="A0A0B1RZH1"/>
<dbReference type="GO" id="GO:0003676">
    <property type="term" value="F:nucleic acid binding"/>
    <property type="evidence" value="ECO:0007669"/>
    <property type="project" value="InterPro"/>
</dbReference>
<dbReference type="Proteomes" id="UP000053660">
    <property type="component" value="Unassembled WGS sequence"/>
</dbReference>
<protein>
    <submittedName>
        <fullName evidence="1">Transposase</fullName>
    </submittedName>
</protein>
<evidence type="ECO:0000313" key="1">
    <source>
        <dbReference type="EMBL" id="KHJ76370.1"/>
    </source>
</evidence>
<proteinExistence type="predicted"/>
<dbReference type="Gene3D" id="3.30.420.10">
    <property type="entry name" value="Ribonuclease H-like superfamily/Ribonuclease H"/>
    <property type="match status" value="1"/>
</dbReference>
<name>A0A0B1RZH1_OESDE</name>
<dbReference type="PANTHER" id="PTHR46060">
    <property type="entry name" value="MARINER MOS1 TRANSPOSASE-LIKE PROTEIN"/>
    <property type="match status" value="1"/>
</dbReference>
<organism evidence="1 2">
    <name type="scientific">Oesophagostomum dentatum</name>
    <name type="common">Nodular worm</name>
    <dbReference type="NCBI Taxonomy" id="61180"/>
    <lineage>
        <taxon>Eukaryota</taxon>
        <taxon>Metazoa</taxon>
        <taxon>Ecdysozoa</taxon>
        <taxon>Nematoda</taxon>
        <taxon>Chromadorea</taxon>
        <taxon>Rhabditida</taxon>
        <taxon>Rhabditina</taxon>
        <taxon>Rhabditomorpha</taxon>
        <taxon>Strongyloidea</taxon>
        <taxon>Strongylidae</taxon>
        <taxon>Oesophagostomum</taxon>
    </lineage>
</organism>
<accession>A0A0B1RZH1</accession>
<dbReference type="InterPro" id="IPR036397">
    <property type="entry name" value="RNaseH_sf"/>
</dbReference>
<dbReference type="OrthoDB" id="5863303at2759"/>
<dbReference type="PANTHER" id="PTHR46060:SF1">
    <property type="entry name" value="MARINER MOS1 TRANSPOSASE-LIKE PROTEIN"/>
    <property type="match status" value="1"/>
</dbReference>